<feature type="domain" description="HTH crp-type" evidence="5">
    <location>
        <begin position="154"/>
        <end position="222"/>
    </location>
</feature>
<evidence type="ECO:0000313" key="6">
    <source>
        <dbReference type="EMBL" id="SEN10131.1"/>
    </source>
</evidence>
<accession>A0A1H8DS30</accession>
<dbReference type="SUPFAM" id="SSF46785">
    <property type="entry name" value="Winged helix' DNA-binding domain"/>
    <property type="match status" value="1"/>
</dbReference>
<dbReference type="PROSITE" id="PS51063">
    <property type="entry name" value="HTH_CRP_2"/>
    <property type="match status" value="1"/>
</dbReference>
<dbReference type="InterPro" id="IPR036390">
    <property type="entry name" value="WH_DNA-bd_sf"/>
</dbReference>
<dbReference type="SMART" id="SM00419">
    <property type="entry name" value="HTH_CRP"/>
    <property type="match status" value="1"/>
</dbReference>
<dbReference type="InterPro" id="IPR000595">
    <property type="entry name" value="cNMP-bd_dom"/>
</dbReference>
<evidence type="ECO:0000256" key="1">
    <source>
        <dbReference type="ARBA" id="ARBA00023015"/>
    </source>
</evidence>
<evidence type="ECO:0000313" key="7">
    <source>
        <dbReference type="Proteomes" id="UP000199158"/>
    </source>
</evidence>
<sequence>MKKYYQLLEKLPLFYRFEDHELESLLKCLNAKYAQYKKGQFLLMAGDTVSWVGIVLSGSVQVLKEDVQGNSMILTELGTGDLFAETFACAGIEKSPVIVVANTECDVLQIDYRRIITTCSSACVFHSRLIENMLRLLAQKNMLLNSRIDIVSKRTTREKVLAYLELQRAQKQSNRFDIPFSRQQLADYLCVERSALSRELSNMRDEGLLEFSKNHFVLLNTD</sequence>
<dbReference type="InterPro" id="IPR014710">
    <property type="entry name" value="RmlC-like_jellyroll"/>
</dbReference>
<proteinExistence type="predicted"/>
<keyword evidence="6" id="KW-0808">Transferase</keyword>
<evidence type="ECO:0000259" key="4">
    <source>
        <dbReference type="PROSITE" id="PS50042"/>
    </source>
</evidence>
<dbReference type="GO" id="GO:0005829">
    <property type="term" value="C:cytosol"/>
    <property type="evidence" value="ECO:0007669"/>
    <property type="project" value="TreeGrafter"/>
</dbReference>
<evidence type="ECO:0000256" key="3">
    <source>
        <dbReference type="ARBA" id="ARBA00023163"/>
    </source>
</evidence>
<dbReference type="Pfam" id="PF13545">
    <property type="entry name" value="HTH_Crp_2"/>
    <property type="match status" value="1"/>
</dbReference>
<keyword evidence="3" id="KW-0804">Transcription</keyword>
<dbReference type="InterPro" id="IPR018490">
    <property type="entry name" value="cNMP-bd_dom_sf"/>
</dbReference>
<dbReference type="InterPro" id="IPR012318">
    <property type="entry name" value="HTH_CRP"/>
</dbReference>
<dbReference type="Proteomes" id="UP000199158">
    <property type="component" value="Unassembled WGS sequence"/>
</dbReference>
<dbReference type="GO" id="GO:0003677">
    <property type="term" value="F:DNA binding"/>
    <property type="evidence" value="ECO:0007669"/>
    <property type="project" value="UniProtKB-KW"/>
</dbReference>
<dbReference type="GO" id="GO:0016301">
    <property type="term" value="F:kinase activity"/>
    <property type="evidence" value="ECO:0007669"/>
    <property type="project" value="UniProtKB-KW"/>
</dbReference>
<dbReference type="InterPro" id="IPR050397">
    <property type="entry name" value="Env_Response_Regulators"/>
</dbReference>
<keyword evidence="1" id="KW-0805">Transcription regulation</keyword>
<dbReference type="OrthoDB" id="9774616at2"/>
<keyword evidence="7" id="KW-1185">Reference proteome</keyword>
<dbReference type="CDD" id="cd00038">
    <property type="entry name" value="CAP_ED"/>
    <property type="match status" value="1"/>
</dbReference>
<feature type="domain" description="Cyclic nucleotide-binding" evidence="4">
    <location>
        <begin position="13"/>
        <end position="136"/>
    </location>
</feature>
<reference evidence="6 7" key="1">
    <citation type="submission" date="2016-10" db="EMBL/GenBank/DDBJ databases">
        <authorList>
            <person name="de Groot N.N."/>
        </authorList>
    </citation>
    <scope>NUCLEOTIDE SEQUENCE [LARGE SCALE GENOMIC DNA]</scope>
    <source>
        <strain evidence="6 7">CGMCC 1.5070</strain>
    </source>
</reference>
<dbReference type="Gene3D" id="2.60.120.10">
    <property type="entry name" value="Jelly Rolls"/>
    <property type="match status" value="1"/>
</dbReference>
<organism evidence="6 7">
    <name type="scientific">Hydrogenoanaerobacterium saccharovorans</name>
    <dbReference type="NCBI Taxonomy" id="474960"/>
    <lineage>
        <taxon>Bacteria</taxon>
        <taxon>Bacillati</taxon>
        <taxon>Bacillota</taxon>
        <taxon>Clostridia</taxon>
        <taxon>Eubacteriales</taxon>
        <taxon>Oscillospiraceae</taxon>
        <taxon>Hydrogenoanaerobacterium</taxon>
    </lineage>
</organism>
<protein>
    <submittedName>
        <fullName evidence="6">cAMP-binding domain of CRP or a regulatory subunit of cAMP-dependent protein kinases</fullName>
    </submittedName>
</protein>
<dbReference type="PROSITE" id="PS50042">
    <property type="entry name" value="CNMP_BINDING_3"/>
    <property type="match status" value="1"/>
</dbReference>
<keyword evidence="6" id="KW-0418">Kinase</keyword>
<dbReference type="PANTHER" id="PTHR24567">
    <property type="entry name" value="CRP FAMILY TRANSCRIPTIONAL REGULATORY PROTEIN"/>
    <property type="match status" value="1"/>
</dbReference>
<keyword evidence="2" id="KW-0238">DNA-binding</keyword>
<dbReference type="SMART" id="SM00100">
    <property type="entry name" value="cNMP"/>
    <property type="match status" value="1"/>
</dbReference>
<dbReference type="SUPFAM" id="SSF51206">
    <property type="entry name" value="cAMP-binding domain-like"/>
    <property type="match status" value="1"/>
</dbReference>
<dbReference type="Pfam" id="PF00027">
    <property type="entry name" value="cNMP_binding"/>
    <property type="match status" value="1"/>
</dbReference>
<dbReference type="PANTHER" id="PTHR24567:SF58">
    <property type="entry name" value="CYCLIC AMP-BINDING REGULATORY PROTEIN"/>
    <property type="match status" value="1"/>
</dbReference>
<dbReference type="EMBL" id="FOCG01000003">
    <property type="protein sequence ID" value="SEN10131.1"/>
    <property type="molecule type" value="Genomic_DNA"/>
</dbReference>
<dbReference type="RefSeq" id="WP_092756172.1">
    <property type="nucleotide sequence ID" value="NZ_FOCG01000003.1"/>
</dbReference>
<dbReference type="AlphaFoldDB" id="A0A1H8DS30"/>
<name>A0A1H8DS30_9FIRM</name>
<evidence type="ECO:0000256" key="2">
    <source>
        <dbReference type="ARBA" id="ARBA00023125"/>
    </source>
</evidence>
<dbReference type="GO" id="GO:0003700">
    <property type="term" value="F:DNA-binding transcription factor activity"/>
    <property type="evidence" value="ECO:0007669"/>
    <property type="project" value="TreeGrafter"/>
</dbReference>
<gene>
    <name evidence="6" type="ORF">SAMN05216180_2770</name>
</gene>
<dbReference type="STRING" id="474960.SAMN05216180_2770"/>
<evidence type="ECO:0000259" key="5">
    <source>
        <dbReference type="PROSITE" id="PS51063"/>
    </source>
</evidence>